<gene>
    <name evidence="1" type="ORF">EGW08_016604</name>
</gene>
<sequence>MQLILSSYFYSCPFFLNFSLLRDIHFKEKKNSTAVLFVGLFANPSYSVSSYYKIHFEDRKMMKHFLMGLYPDIELECEHFQQMINTSSLVIQMWQTSQLENYFTD</sequence>
<comment type="caution">
    <text evidence="1">The sequence shown here is derived from an EMBL/GenBank/DDBJ whole genome shotgun (WGS) entry which is preliminary data.</text>
</comment>
<organism evidence="1 2">
    <name type="scientific">Elysia chlorotica</name>
    <name type="common">Eastern emerald elysia</name>
    <name type="synonym">Sea slug</name>
    <dbReference type="NCBI Taxonomy" id="188477"/>
    <lineage>
        <taxon>Eukaryota</taxon>
        <taxon>Metazoa</taxon>
        <taxon>Spiralia</taxon>
        <taxon>Lophotrochozoa</taxon>
        <taxon>Mollusca</taxon>
        <taxon>Gastropoda</taxon>
        <taxon>Heterobranchia</taxon>
        <taxon>Euthyneura</taxon>
        <taxon>Panpulmonata</taxon>
        <taxon>Sacoglossa</taxon>
        <taxon>Placobranchoidea</taxon>
        <taxon>Plakobranchidae</taxon>
        <taxon>Elysia</taxon>
    </lineage>
</organism>
<evidence type="ECO:0000313" key="2">
    <source>
        <dbReference type="Proteomes" id="UP000271974"/>
    </source>
</evidence>
<dbReference type="Proteomes" id="UP000271974">
    <property type="component" value="Unassembled WGS sequence"/>
</dbReference>
<name>A0A3S1B5S7_ELYCH</name>
<dbReference type="EMBL" id="RQTK01000723">
    <property type="protein sequence ID" value="RUS75633.1"/>
    <property type="molecule type" value="Genomic_DNA"/>
</dbReference>
<accession>A0A3S1B5S7</accession>
<proteinExistence type="predicted"/>
<evidence type="ECO:0000313" key="1">
    <source>
        <dbReference type="EMBL" id="RUS75633.1"/>
    </source>
</evidence>
<keyword evidence="2" id="KW-1185">Reference proteome</keyword>
<dbReference type="AlphaFoldDB" id="A0A3S1B5S7"/>
<protein>
    <submittedName>
        <fullName evidence="1">Uncharacterized protein</fullName>
    </submittedName>
</protein>
<reference evidence="1 2" key="1">
    <citation type="submission" date="2019-01" db="EMBL/GenBank/DDBJ databases">
        <title>A draft genome assembly of the solar-powered sea slug Elysia chlorotica.</title>
        <authorList>
            <person name="Cai H."/>
            <person name="Li Q."/>
            <person name="Fang X."/>
            <person name="Li J."/>
            <person name="Curtis N.E."/>
            <person name="Altenburger A."/>
            <person name="Shibata T."/>
            <person name="Feng M."/>
            <person name="Maeda T."/>
            <person name="Schwartz J.A."/>
            <person name="Shigenobu S."/>
            <person name="Lundholm N."/>
            <person name="Nishiyama T."/>
            <person name="Yang H."/>
            <person name="Hasebe M."/>
            <person name="Li S."/>
            <person name="Pierce S.K."/>
            <person name="Wang J."/>
        </authorList>
    </citation>
    <scope>NUCLEOTIDE SEQUENCE [LARGE SCALE GENOMIC DNA]</scope>
    <source>
        <strain evidence="1">EC2010</strain>
        <tissue evidence="1">Whole organism of an adult</tissue>
    </source>
</reference>